<gene>
    <name evidence="3" type="ORF">GCM10007053_01570</name>
</gene>
<dbReference type="AlphaFoldDB" id="A0A918XD93"/>
<organism evidence="3 4">
    <name type="scientific">Parahalioglobus pacificus</name>
    <dbReference type="NCBI Taxonomy" id="930806"/>
    <lineage>
        <taxon>Bacteria</taxon>
        <taxon>Pseudomonadati</taxon>
        <taxon>Pseudomonadota</taxon>
        <taxon>Gammaproteobacteria</taxon>
        <taxon>Cellvibrionales</taxon>
        <taxon>Halieaceae</taxon>
        <taxon>Parahalioglobus</taxon>
    </lineage>
</organism>
<keyword evidence="1" id="KW-1133">Transmembrane helix</keyword>
<keyword evidence="1" id="KW-0472">Membrane</keyword>
<protein>
    <submittedName>
        <fullName evidence="3">Uncharacterized protein</fullName>
    </submittedName>
</protein>
<feature type="transmembrane region" description="Helical" evidence="1">
    <location>
        <begin position="48"/>
        <end position="66"/>
    </location>
</feature>
<accession>A0A918XD93</accession>
<feature type="signal peptide" evidence="2">
    <location>
        <begin position="1"/>
        <end position="22"/>
    </location>
</feature>
<proteinExistence type="predicted"/>
<reference evidence="3" key="1">
    <citation type="journal article" date="2014" name="Int. J. Syst. Evol. Microbiol.">
        <title>Complete genome sequence of Corynebacterium casei LMG S-19264T (=DSM 44701T), isolated from a smear-ripened cheese.</title>
        <authorList>
            <consortium name="US DOE Joint Genome Institute (JGI-PGF)"/>
            <person name="Walter F."/>
            <person name="Albersmeier A."/>
            <person name="Kalinowski J."/>
            <person name="Ruckert C."/>
        </authorList>
    </citation>
    <scope>NUCLEOTIDE SEQUENCE</scope>
    <source>
        <strain evidence="3">KCTC 23430</strain>
    </source>
</reference>
<dbReference type="RefSeq" id="WP_189474249.1">
    <property type="nucleotide sequence ID" value="NZ_BMYM01000001.1"/>
</dbReference>
<keyword evidence="2" id="KW-0732">Signal</keyword>
<evidence type="ECO:0000256" key="1">
    <source>
        <dbReference type="SAM" id="Phobius"/>
    </source>
</evidence>
<evidence type="ECO:0000256" key="2">
    <source>
        <dbReference type="SAM" id="SignalP"/>
    </source>
</evidence>
<evidence type="ECO:0000313" key="4">
    <source>
        <dbReference type="Proteomes" id="UP000644693"/>
    </source>
</evidence>
<keyword evidence="4" id="KW-1185">Reference proteome</keyword>
<comment type="caution">
    <text evidence="3">The sequence shown here is derived from an EMBL/GenBank/DDBJ whole genome shotgun (WGS) entry which is preliminary data.</text>
</comment>
<dbReference type="EMBL" id="BMYM01000001">
    <property type="protein sequence ID" value="GHD25583.1"/>
    <property type="molecule type" value="Genomic_DNA"/>
</dbReference>
<name>A0A918XD93_9GAMM</name>
<dbReference type="Proteomes" id="UP000644693">
    <property type="component" value="Unassembled WGS sequence"/>
</dbReference>
<sequence length="72" mass="7422">MKNFIFATIALPNLAMTGSALAHSEHGASPEAAGVLLEMLHFATAPDHGLVVLAAIAVLAGVMRLGKSRKTL</sequence>
<reference evidence="3" key="2">
    <citation type="submission" date="2020-09" db="EMBL/GenBank/DDBJ databases">
        <authorList>
            <person name="Sun Q."/>
            <person name="Kim S."/>
        </authorList>
    </citation>
    <scope>NUCLEOTIDE SEQUENCE</scope>
    <source>
        <strain evidence="3">KCTC 23430</strain>
    </source>
</reference>
<feature type="chain" id="PRO_5036955833" evidence="2">
    <location>
        <begin position="23"/>
        <end position="72"/>
    </location>
</feature>
<evidence type="ECO:0000313" key="3">
    <source>
        <dbReference type="EMBL" id="GHD25583.1"/>
    </source>
</evidence>
<keyword evidence="1" id="KW-0812">Transmembrane</keyword>